<dbReference type="PANTHER" id="PTHR24559:SF444">
    <property type="entry name" value="REVERSE TRANSCRIPTASE DOMAIN-CONTAINING PROTEIN"/>
    <property type="match status" value="1"/>
</dbReference>
<evidence type="ECO:0000313" key="3">
    <source>
        <dbReference type="Proteomes" id="UP000027586"/>
    </source>
</evidence>
<dbReference type="InterPro" id="IPR043502">
    <property type="entry name" value="DNA/RNA_pol_sf"/>
</dbReference>
<dbReference type="AlphaFoldDB" id="A0A068SGS6"/>
<keyword evidence="3" id="KW-1185">Reference proteome</keyword>
<dbReference type="InterPro" id="IPR043128">
    <property type="entry name" value="Rev_trsase/Diguanyl_cyclase"/>
</dbReference>
<proteinExistence type="predicted"/>
<dbReference type="STRING" id="1263082.A0A068SGS6"/>
<dbReference type="InterPro" id="IPR053134">
    <property type="entry name" value="RNA-dir_DNA_polymerase"/>
</dbReference>
<dbReference type="CDD" id="cd01647">
    <property type="entry name" value="RT_LTR"/>
    <property type="match status" value="1"/>
</dbReference>
<evidence type="ECO:0000313" key="2">
    <source>
        <dbReference type="EMBL" id="CDH61220.1"/>
    </source>
</evidence>
<organism evidence="2 3">
    <name type="scientific">Lichtheimia corymbifera JMRC:FSU:9682</name>
    <dbReference type="NCBI Taxonomy" id="1263082"/>
    <lineage>
        <taxon>Eukaryota</taxon>
        <taxon>Fungi</taxon>
        <taxon>Fungi incertae sedis</taxon>
        <taxon>Mucoromycota</taxon>
        <taxon>Mucoromycotina</taxon>
        <taxon>Mucoromycetes</taxon>
        <taxon>Mucorales</taxon>
        <taxon>Lichtheimiaceae</taxon>
        <taxon>Lichtheimia</taxon>
    </lineage>
</organism>
<sequence>MLIYDVYDNPEMTRVVSGMSVAHGVRVDNSDATIIIPIKQGRDSIIVQGSSEEQERETSAVFAVNVAQVDDDENKNEEARQMETKVVVPRPYQEDLEDNKEMAEGLQDLLEEYAHCFVEVSGLGCVKIGVEHEIPVRCMVPIRSRPYRLTWEEEKYLQEELTRLLDLGLISSSNGQWTSPIFFVKKKDGQLRLVVDYRKLNDRTIKDAYSLPQIDNLLDSMGGACVFSTLDAASGYWQIPLSKEASERSGFVCPFGTFTWNVMSFGLTSAPSTFQRTMHTILQRFIGKFVYCFIDDIIIYSRSMSEHQEHLRLVFEACDKANLRLKYSKCSFGQKSVEYLGHVVSDQGLSPTARNVSKILEMPPPRNVEEVQDFRDESHPNDKKLKVDDLLSTVKDSFFMLKHCLFKWVHMMVRG</sequence>
<dbReference type="PROSITE" id="PS50878">
    <property type="entry name" value="RT_POL"/>
    <property type="match status" value="1"/>
</dbReference>
<evidence type="ECO:0000259" key="1">
    <source>
        <dbReference type="PROSITE" id="PS50878"/>
    </source>
</evidence>
<protein>
    <submittedName>
        <fullName evidence="2">Retroelement pol polyprotein</fullName>
    </submittedName>
</protein>
<dbReference type="Gene3D" id="3.30.70.270">
    <property type="match status" value="1"/>
</dbReference>
<dbReference type="InterPro" id="IPR000477">
    <property type="entry name" value="RT_dom"/>
</dbReference>
<dbReference type="Proteomes" id="UP000027586">
    <property type="component" value="Unassembled WGS sequence"/>
</dbReference>
<accession>A0A068SGS6</accession>
<dbReference type="Gene3D" id="3.10.10.10">
    <property type="entry name" value="HIV Type 1 Reverse Transcriptase, subunit A, domain 1"/>
    <property type="match status" value="1"/>
</dbReference>
<dbReference type="EMBL" id="CBTN010000158">
    <property type="protein sequence ID" value="CDH61220.1"/>
    <property type="molecule type" value="Genomic_DNA"/>
</dbReference>
<reference evidence="2" key="1">
    <citation type="submission" date="2013-08" db="EMBL/GenBank/DDBJ databases">
        <title>Gene expansion shapes genome architecture in the human pathogen Lichtheimia corymbifera: an evolutionary genomics analysis in the ancient terrestrial Mucorales (Mucoromycotina).</title>
        <authorList>
            <person name="Schwartze V.U."/>
            <person name="Winter S."/>
            <person name="Shelest E."/>
            <person name="Marcet-Houben M."/>
            <person name="Horn F."/>
            <person name="Wehner S."/>
            <person name="Hoffmann K."/>
            <person name="Riege K."/>
            <person name="Sammeth M."/>
            <person name="Nowrousian M."/>
            <person name="Valiante V."/>
            <person name="Linde J."/>
            <person name="Jacobsen I.D."/>
            <person name="Marz M."/>
            <person name="Brakhage A.A."/>
            <person name="Gabaldon T."/>
            <person name="Bocker S."/>
            <person name="Voigt K."/>
        </authorList>
    </citation>
    <scope>NUCLEOTIDE SEQUENCE [LARGE SCALE GENOMIC DNA]</scope>
    <source>
        <strain evidence="2">FSU 9682</strain>
    </source>
</reference>
<dbReference type="VEuPathDB" id="FungiDB:LCOR_12000.1"/>
<dbReference type="Pfam" id="PF00078">
    <property type="entry name" value="RVT_1"/>
    <property type="match status" value="1"/>
</dbReference>
<feature type="domain" description="Reverse transcriptase" evidence="1">
    <location>
        <begin position="165"/>
        <end position="344"/>
    </location>
</feature>
<comment type="caution">
    <text evidence="2">The sequence shown here is derived from an EMBL/GenBank/DDBJ whole genome shotgun (WGS) entry which is preliminary data.</text>
</comment>
<dbReference type="OrthoDB" id="5920460at2759"/>
<dbReference type="SUPFAM" id="SSF56672">
    <property type="entry name" value="DNA/RNA polymerases"/>
    <property type="match status" value="1"/>
</dbReference>
<name>A0A068SGS6_9FUNG</name>
<gene>
    <name evidence="2" type="ORF">LCOR_12000.1</name>
</gene>
<dbReference type="PANTHER" id="PTHR24559">
    <property type="entry name" value="TRANSPOSON TY3-I GAG-POL POLYPROTEIN"/>
    <property type="match status" value="1"/>
</dbReference>